<name>A0A0F9E3V3_9ZZZZ</name>
<sequence>MQAIGQRSGKYNLPSREGQTARTTQLTNNTETPYAELRLLELKPHVQTALRLLSRGRPITYICDELNLSNVTITKYRNTFPQALVDASYEIVEPGEMLRPLLPKVVEVYGDLLDRKDEPAVQSTIARDVMDRLFGKPKQRHEIENVPPVNVEFIDLPTTVLAEESQ</sequence>
<proteinExistence type="predicted"/>
<reference evidence="2" key="1">
    <citation type="journal article" date="2015" name="Nature">
        <title>Complex archaea that bridge the gap between prokaryotes and eukaryotes.</title>
        <authorList>
            <person name="Spang A."/>
            <person name="Saw J.H."/>
            <person name="Jorgensen S.L."/>
            <person name="Zaremba-Niedzwiedzka K."/>
            <person name="Martijn J."/>
            <person name="Lind A.E."/>
            <person name="van Eijk R."/>
            <person name="Schleper C."/>
            <person name="Guy L."/>
            <person name="Ettema T.J."/>
        </authorList>
    </citation>
    <scope>NUCLEOTIDE SEQUENCE</scope>
</reference>
<feature type="compositionally biased region" description="Polar residues" evidence="1">
    <location>
        <begin position="17"/>
        <end position="30"/>
    </location>
</feature>
<evidence type="ECO:0000256" key="1">
    <source>
        <dbReference type="SAM" id="MobiDB-lite"/>
    </source>
</evidence>
<comment type="caution">
    <text evidence="2">The sequence shown here is derived from an EMBL/GenBank/DDBJ whole genome shotgun (WGS) entry which is preliminary data.</text>
</comment>
<organism evidence="2">
    <name type="scientific">marine sediment metagenome</name>
    <dbReference type="NCBI Taxonomy" id="412755"/>
    <lineage>
        <taxon>unclassified sequences</taxon>
        <taxon>metagenomes</taxon>
        <taxon>ecological metagenomes</taxon>
    </lineage>
</organism>
<dbReference type="AlphaFoldDB" id="A0A0F9E3V3"/>
<evidence type="ECO:0000313" key="2">
    <source>
        <dbReference type="EMBL" id="KKL60816.1"/>
    </source>
</evidence>
<protein>
    <submittedName>
        <fullName evidence="2">Uncharacterized protein</fullName>
    </submittedName>
</protein>
<accession>A0A0F9E3V3</accession>
<dbReference type="EMBL" id="LAZR01029023">
    <property type="protein sequence ID" value="KKL60816.1"/>
    <property type="molecule type" value="Genomic_DNA"/>
</dbReference>
<feature type="region of interest" description="Disordered" evidence="1">
    <location>
        <begin position="1"/>
        <end position="30"/>
    </location>
</feature>
<gene>
    <name evidence="2" type="ORF">LCGC14_2201560</name>
</gene>